<name>A0A1M6JBK2_9ACTN</name>
<reference evidence="4 5" key="1">
    <citation type="submission" date="2016-11" db="EMBL/GenBank/DDBJ databases">
        <authorList>
            <person name="Jaros S."/>
            <person name="Januszkiewicz K."/>
            <person name="Wedrychowicz H."/>
        </authorList>
    </citation>
    <scope>NUCLEOTIDE SEQUENCE [LARGE SCALE GENOMIC DNA]</scope>
    <source>
        <strain evidence="4 5">CGMCC 4.5723</strain>
    </source>
</reference>
<dbReference type="Gene3D" id="3.10.580.10">
    <property type="entry name" value="CBS-domain"/>
    <property type="match status" value="1"/>
</dbReference>
<dbReference type="OrthoDB" id="9789996at2"/>
<dbReference type="PANTHER" id="PTHR43080:SF2">
    <property type="entry name" value="CBS DOMAIN-CONTAINING PROTEIN"/>
    <property type="match status" value="1"/>
</dbReference>
<dbReference type="AlphaFoldDB" id="A0A1M6JBK2"/>
<evidence type="ECO:0000256" key="2">
    <source>
        <dbReference type="PROSITE-ProRule" id="PRU00703"/>
    </source>
</evidence>
<evidence type="ECO:0000313" key="4">
    <source>
        <dbReference type="EMBL" id="SHJ44126.1"/>
    </source>
</evidence>
<dbReference type="EMBL" id="FQZK01000006">
    <property type="protein sequence ID" value="SHJ44126.1"/>
    <property type="molecule type" value="Genomic_DNA"/>
</dbReference>
<dbReference type="InterPro" id="IPR046342">
    <property type="entry name" value="CBS_dom_sf"/>
</dbReference>
<dbReference type="InterPro" id="IPR051257">
    <property type="entry name" value="Diverse_CBS-Domain"/>
</dbReference>
<evidence type="ECO:0000259" key="3">
    <source>
        <dbReference type="PROSITE" id="PS51371"/>
    </source>
</evidence>
<dbReference type="RefSeq" id="WP_073379235.1">
    <property type="nucleotide sequence ID" value="NZ_FQZK01000006.1"/>
</dbReference>
<keyword evidence="5" id="KW-1185">Reference proteome</keyword>
<protein>
    <submittedName>
        <fullName evidence="4">CBS domain-containing protein</fullName>
    </submittedName>
</protein>
<dbReference type="Proteomes" id="UP000184452">
    <property type="component" value="Unassembled WGS sequence"/>
</dbReference>
<evidence type="ECO:0000256" key="1">
    <source>
        <dbReference type="ARBA" id="ARBA00023122"/>
    </source>
</evidence>
<dbReference type="InterPro" id="IPR000644">
    <property type="entry name" value="CBS_dom"/>
</dbReference>
<dbReference type="SMART" id="SM00116">
    <property type="entry name" value="CBS"/>
    <property type="match status" value="2"/>
</dbReference>
<evidence type="ECO:0000313" key="5">
    <source>
        <dbReference type="Proteomes" id="UP000184452"/>
    </source>
</evidence>
<dbReference type="SUPFAM" id="SSF54631">
    <property type="entry name" value="CBS-domain pair"/>
    <property type="match status" value="1"/>
</dbReference>
<dbReference type="CDD" id="cd04622">
    <property type="entry name" value="CBS_pair_HRP1_like"/>
    <property type="match status" value="1"/>
</dbReference>
<accession>A0A1M6JBK2</accession>
<feature type="domain" description="CBS" evidence="3">
    <location>
        <begin position="75"/>
        <end position="130"/>
    </location>
</feature>
<dbReference type="PANTHER" id="PTHR43080">
    <property type="entry name" value="CBS DOMAIN-CONTAINING PROTEIN CBSX3, MITOCHONDRIAL"/>
    <property type="match status" value="1"/>
</dbReference>
<dbReference type="Pfam" id="PF00571">
    <property type="entry name" value="CBS"/>
    <property type="match status" value="2"/>
</dbReference>
<dbReference type="STRING" id="758803.SAMN05421803_10673"/>
<keyword evidence="1 2" id="KW-0129">CBS domain</keyword>
<feature type="domain" description="CBS" evidence="3">
    <location>
        <begin position="10"/>
        <end position="66"/>
    </location>
</feature>
<dbReference type="PROSITE" id="PS51371">
    <property type="entry name" value="CBS"/>
    <property type="match status" value="2"/>
</dbReference>
<organism evidence="4 5">
    <name type="scientific">Nocardiopsis flavescens</name>
    <dbReference type="NCBI Taxonomy" id="758803"/>
    <lineage>
        <taxon>Bacteria</taxon>
        <taxon>Bacillati</taxon>
        <taxon>Actinomycetota</taxon>
        <taxon>Actinomycetes</taxon>
        <taxon>Streptosporangiales</taxon>
        <taxon>Nocardiopsidaceae</taxon>
        <taxon>Nocardiopsis</taxon>
    </lineage>
</organism>
<proteinExistence type="predicted"/>
<sequence>MSVNSISDVMTAPVRTVAPDTPLREVAQIMRDSDLGDVLVAEGDHLLGIVTDRDIVVRCVAAGADPAEHTAGDACSSEVATVPPQSGIRDAVHTMREGAVRRLPVVDGDRIVGVVTMGDLARVVDGDSALARVSSAAPNR</sequence>
<gene>
    <name evidence="4" type="ORF">SAMN05421803_10673</name>
</gene>